<feature type="transmembrane region" description="Helical" evidence="5">
    <location>
        <begin position="452"/>
        <end position="472"/>
    </location>
</feature>
<dbReference type="PANTHER" id="PTHR22911:SF6">
    <property type="entry name" value="SOLUTE CARRIER FAMILY 35 MEMBER G1"/>
    <property type="match status" value="1"/>
</dbReference>
<feature type="transmembrane region" description="Helical" evidence="5">
    <location>
        <begin position="732"/>
        <end position="754"/>
    </location>
</feature>
<dbReference type="GO" id="GO:0016020">
    <property type="term" value="C:membrane"/>
    <property type="evidence" value="ECO:0007669"/>
    <property type="project" value="TreeGrafter"/>
</dbReference>
<feature type="transmembrane region" description="Helical" evidence="5">
    <location>
        <begin position="336"/>
        <end position="354"/>
    </location>
</feature>
<protein>
    <recommendedName>
        <fullName evidence="8">EamA domain-containing protein</fullName>
    </recommendedName>
</protein>
<sequence length="832" mass="90863">MSFSVIDGPHGGCILALIACTFVIGMDTIAQDLVRNHGVSSAQAVFMRMTLTIPPLLVWSYFFQSDVFDQLDVRTSEPHESAVSTIPLLKLPLYDDHVGVEDDIPTAPFIPAHSLDDDKPQHSAHVARLVWLRSLICSVGLLCAYASFEYTAMSDIVAIMNTRFFPAALLCWLILGERCSWRLVMAAAISTVAVICIVQPSFLFQPRLPSISAQYQQRYLGHILAVMATLTQAADFVAMRKIGRDMAVVSILMAYAITASTVSLVLYFSRFASAAPPPGPCEALLTQVKGVSLASQSFFVMALQRETAARVSIVSFMQIVFAVLAQIVFQSDVPSLLKIGAMLAIMTSGIWPVLTEKTKDPYAAVLTDETDRPGTARMPARDRGGRNDRMAHSTYTYPLTRISLYWRSYPLSRCFDPQTPLIKLKSNCLSSHLTTATQISRNMPIPILDGPYGGVLLALTSSVFIVGMDASVQDLVRNEGVTPVQAVFVRMMMTIPPVLLYSWKYQPGVFQQLNVFPAPVEPVLPQHTVGDGSPRERGKTSPLLRTLSPVTEEPDRDHHRARLVWLRSIVCSMGLFCAYSALEYADLSDVVAIVNTRFFPAAALCWLVLGERFGWRMGISAVVSTAAVMAIAQPAFLFSPPNLGLDESPRLNRRYLGYAFALGTTYTQGVNSTSDPEGGSSLIATVLIMRKAGKSVKVMSLLLAYAVTASMMSLLHICMSGAPWTVLGTPMLYAKFALLTLVSFAFQSCFIMAIQRDTAARVSILAYLQVSTELDLTRLIVFAIIAQTVIHGAVPGYTKLVAMAAIIFSGVWPIEDTAALLQSEEDEAADTP</sequence>
<feature type="transmembrane region" description="Helical" evidence="5">
    <location>
        <begin position="129"/>
        <end position="150"/>
    </location>
</feature>
<evidence type="ECO:0000256" key="4">
    <source>
        <dbReference type="ARBA" id="ARBA00023136"/>
    </source>
</evidence>
<evidence type="ECO:0000256" key="3">
    <source>
        <dbReference type="ARBA" id="ARBA00022989"/>
    </source>
</evidence>
<keyword evidence="3 5" id="KW-1133">Transmembrane helix</keyword>
<comment type="caution">
    <text evidence="6">The sequence shown here is derived from an EMBL/GenBank/DDBJ whole genome shotgun (WGS) entry which is preliminary data.</text>
</comment>
<reference evidence="6" key="1">
    <citation type="journal article" date="2022" name="G3 (Bethesda)">
        <title>High quality genome of the basidiomycete yeast Dioszegia hungarica PDD-24b-2 isolated from cloud water.</title>
        <authorList>
            <person name="Jarrige D."/>
            <person name="Haridas S."/>
            <person name="Bleykasten-Grosshans C."/>
            <person name="Joly M."/>
            <person name="Nadalig T."/>
            <person name="Sancelme M."/>
            <person name="Vuilleumier S."/>
            <person name="Grigoriev I.V."/>
            <person name="Amato P."/>
            <person name="Bringel F."/>
        </authorList>
    </citation>
    <scope>NUCLEOTIDE SEQUENCE</scope>
    <source>
        <strain evidence="6">PDD-24b-2</strain>
    </source>
</reference>
<dbReference type="Proteomes" id="UP001164286">
    <property type="component" value="Unassembled WGS sequence"/>
</dbReference>
<dbReference type="GeneID" id="77727636"/>
<comment type="subcellular location">
    <subcellularLocation>
        <location evidence="1">Membrane</location>
        <topology evidence="1">Multi-pass membrane protein</topology>
    </subcellularLocation>
</comment>
<accession>A0AA38HDE1</accession>
<feature type="transmembrane region" description="Helical" evidence="5">
    <location>
        <begin position="219"/>
        <end position="239"/>
    </location>
</feature>
<evidence type="ECO:0008006" key="8">
    <source>
        <dbReference type="Google" id="ProtNLM"/>
    </source>
</evidence>
<evidence type="ECO:0000256" key="1">
    <source>
        <dbReference type="ARBA" id="ARBA00004141"/>
    </source>
</evidence>
<keyword evidence="2 5" id="KW-0812">Transmembrane</keyword>
<dbReference type="AlphaFoldDB" id="A0AA38HDE1"/>
<gene>
    <name evidence="6" type="ORF">MKK02DRAFT_32047</name>
</gene>
<feature type="transmembrane region" description="Helical" evidence="5">
    <location>
        <begin position="183"/>
        <end position="204"/>
    </location>
</feature>
<feature type="transmembrane region" description="Helical" evidence="5">
    <location>
        <begin position="589"/>
        <end position="609"/>
    </location>
</feature>
<dbReference type="RefSeq" id="XP_052948427.1">
    <property type="nucleotide sequence ID" value="XM_053088431.1"/>
</dbReference>
<feature type="transmembrane region" description="Helical" evidence="5">
    <location>
        <begin position="246"/>
        <end position="268"/>
    </location>
</feature>
<keyword evidence="4 5" id="KW-0472">Membrane</keyword>
<name>A0AA38HDE1_9TREE</name>
<organism evidence="6 7">
    <name type="scientific">Dioszegia hungarica</name>
    <dbReference type="NCBI Taxonomy" id="4972"/>
    <lineage>
        <taxon>Eukaryota</taxon>
        <taxon>Fungi</taxon>
        <taxon>Dikarya</taxon>
        <taxon>Basidiomycota</taxon>
        <taxon>Agaricomycotina</taxon>
        <taxon>Tremellomycetes</taxon>
        <taxon>Tremellales</taxon>
        <taxon>Bulleribasidiaceae</taxon>
        <taxon>Dioszegia</taxon>
    </lineage>
</organism>
<evidence type="ECO:0000256" key="5">
    <source>
        <dbReference type="SAM" id="Phobius"/>
    </source>
</evidence>
<dbReference type="SUPFAM" id="SSF103481">
    <property type="entry name" value="Multidrug resistance efflux transporter EmrE"/>
    <property type="match status" value="3"/>
</dbReference>
<dbReference type="InterPro" id="IPR037185">
    <property type="entry name" value="EmrE-like"/>
</dbReference>
<feature type="transmembrane region" description="Helical" evidence="5">
    <location>
        <begin position="156"/>
        <end position="176"/>
    </location>
</feature>
<proteinExistence type="predicted"/>
<feature type="transmembrane region" description="Helical" evidence="5">
    <location>
        <begin position="42"/>
        <end position="62"/>
    </location>
</feature>
<feature type="transmembrane region" description="Helical" evidence="5">
    <location>
        <begin position="308"/>
        <end position="329"/>
    </location>
</feature>
<feature type="transmembrane region" description="Helical" evidence="5">
    <location>
        <begin position="12"/>
        <end position="30"/>
    </location>
</feature>
<dbReference type="PANTHER" id="PTHR22911">
    <property type="entry name" value="ACYL-MALONYL CONDENSING ENZYME-RELATED"/>
    <property type="match status" value="1"/>
</dbReference>
<evidence type="ECO:0000313" key="6">
    <source>
        <dbReference type="EMBL" id="KAI9638650.1"/>
    </source>
</evidence>
<dbReference type="EMBL" id="JAKWFO010000003">
    <property type="protein sequence ID" value="KAI9638650.1"/>
    <property type="molecule type" value="Genomic_DNA"/>
</dbReference>
<keyword evidence="7" id="KW-1185">Reference proteome</keyword>
<feature type="transmembrane region" description="Helical" evidence="5">
    <location>
        <begin position="698"/>
        <end position="726"/>
    </location>
</feature>
<feature type="transmembrane region" description="Helical" evidence="5">
    <location>
        <begin position="564"/>
        <end position="582"/>
    </location>
</feature>
<evidence type="ECO:0000313" key="7">
    <source>
        <dbReference type="Proteomes" id="UP001164286"/>
    </source>
</evidence>
<evidence type="ECO:0000256" key="2">
    <source>
        <dbReference type="ARBA" id="ARBA00022692"/>
    </source>
</evidence>